<evidence type="ECO:0000313" key="7">
    <source>
        <dbReference type="EMBL" id="PPK66095.1"/>
    </source>
</evidence>
<protein>
    <submittedName>
        <fullName evidence="7">Aromatic acid exporter family member 1</fullName>
    </submittedName>
</protein>
<gene>
    <name evidence="7" type="ORF">CLV40_11159</name>
</gene>
<proteinExistence type="predicted"/>
<comment type="subcellular location">
    <subcellularLocation>
        <location evidence="1">Cell membrane</location>
        <topology evidence="1">Multi-pass membrane protein</topology>
    </subcellularLocation>
</comment>
<accession>A0A2S6GLJ8</accession>
<dbReference type="GO" id="GO:0005886">
    <property type="term" value="C:plasma membrane"/>
    <property type="evidence" value="ECO:0007669"/>
    <property type="project" value="UniProtKB-SubCell"/>
</dbReference>
<evidence type="ECO:0000256" key="4">
    <source>
        <dbReference type="ARBA" id="ARBA00022989"/>
    </source>
</evidence>
<sequence>MSGHSFLQAGKGAVAAVVAWLLADGLWDLPQPFLAPYAAVFMIESTVYRSIRGSAQQLAAASTAVLVAFLVLRLIPEHAVALGVAVAVGLLVGRWSVFGESGKWIGVTVVLVLTVTGASQEVMLLDRLLETALGAVTGTLVNSLVFPPTYDRWARRTTAELGAELRAVLVELADALRAEGGPRDPSGWVRRTRGSEEWVRRAEEAVRWNAEAIRLNVRTRPGRAGGRAVNLREAWPRVVQIAEAVQSCADDGPVTRYPSPRSRADYAALLDELAAVIDTVNGPEDDLVAAVDRARERIAALDSRLTGSVEESDASRGLAAMLLPARLVLDALTRRPTPTTR</sequence>
<keyword evidence="8" id="KW-1185">Reference proteome</keyword>
<reference evidence="7 8" key="1">
    <citation type="submission" date="2018-02" db="EMBL/GenBank/DDBJ databases">
        <title>Genomic Encyclopedia of Archaeal and Bacterial Type Strains, Phase II (KMG-II): from individual species to whole genera.</title>
        <authorList>
            <person name="Goeker M."/>
        </authorList>
    </citation>
    <scope>NUCLEOTIDE SEQUENCE [LARGE SCALE GENOMIC DNA]</scope>
    <source>
        <strain evidence="7 8">YU 961-1</strain>
    </source>
</reference>
<keyword evidence="3 6" id="KW-0812">Transmembrane</keyword>
<evidence type="ECO:0000256" key="2">
    <source>
        <dbReference type="ARBA" id="ARBA00022475"/>
    </source>
</evidence>
<evidence type="ECO:0000256" key="3">
    <source>
        <dbReference type="ARBA" id="ARBA00022692"/>
    </source>
</evidence>
<feature type="transmembrane region" description="Helical" evidence="6">
    <location>
        <begin position="79"/>
        <end position="98"/>
    </location>
</feature>
<feature type="transmembrane region" description="Helical" evidence="6">
    <location>
        <begin position="104"/>
        <end position="125"/>
    </location>
</feature>
<evidence type="ECO:0000256" key="5">
    <source>
        <dbReference type="ARBA" id="ARBA00023136"/>
    </source>
</evidence>
<name>A0A2S6GLJ8_9PSEU</name>
<evidence type="ECO:0000313" key="8">
    <source>
        <dbReference type="Proteomes" id="UP000239203"/>
    </source>
</evidence>
<dbReference type="Pfam" id="PF06081">
    <property type="entry name" value="ArAE_1"/>
    <property type="match status" value="1"/>
</dbReference>
<organism evidence="7 8">
    <name type="scientific">Actinokineospora auranticolor</name>
    <dbReference type="NCBI Taxonomy" id="155976"/>
    <lineage>
        <taxon>Bacteria</taxon>
        <taxon>Bacillati</taxon>
        <taxon>Actinomycetota</taxon>
        <taxon>Actinomycetes</taxon>
        <taxon>Pseudonocardiales</taxon>
        <taxon>Pseudonocardiaceae</taxon>
        <taxon>Actinokineospora</taxon>
    </lineage>
</organism>
<dbReference type="AlphaFoldDB" id="A0A2S6GLJ8"/>
<keyword evidence="2" id="KW-1003">Cell membrane</keyword>
<evidence type="ECO:0000256" key="6">
    <source>
        <dbReference type="SAM" id="Phobius"/>
    </source>
</evidence>
<keyword evidence="4 6" id="KW-1133">Transmembrane helix</keyword>
<dbReference type="EMBL" id="PTIX01000011">
    <property type="protein sequence ID" value="PPK66095.1"/>
    <property type="molecule type" value="Genomic_DNA"/>
</dbReference>
<dbReference type="InterPro" id="IPR010343">
    <property type="entry name" value="ArAE_1"/>
</dbReference>
<keyword evidence="5 6" id="KW-0472">Membrane</keyword>
<dbReference type="Proteomes" id="UP000239203">
    <property type="component" value="Unassembled WGS sequence"/>
</dbReference>
<dbReference type="RefSeq" id="WP_181043622.1">
    <property type="nucleotide sequence ID" value="NZ_CP154825.1"/>
</dbReference>
<evidence type="ECO:0000256" key="1">
    <source>
        <dbReference type="ARBA" id="ARBA00004651"/>
    </source>
</evidence>
<feature type="transmembrane region" description="Helical" evidence="6">
    <location>
        <begin position="54"/>
        <end position="72"/>
    </location>
</feature>
<comment type="caution">
    <text evidence="7">The sequence shown here is derived from an EMBL/GenBank/DDBJ whole genome shotgun (WGS) entry which is preliminary data.</text>
</comment>